<dbReference type="PANTHER" id="PTHR47505:SF1">
    <property type="entry name" value="DNA UTILIZATION PROTEIN YHGH"/>
    <property type="match status" value="1"/>
</dbReference>
<evidence type="ECO:0000256" key="1">
    <source>
        <dbReference type="ARBA" id="ARBA00008007"/>
    </source>
</evidence>
<dbReference type="Proteomes" id="UP000612893">
    <property type="component" value="Unassembled WGS sequence"/>
</dbReference>
<name>A0A934K1F8_9BACT</name>
<evidence type="ECO:0000259" key="2">
    <source>
        <dbReference type="Pfam" id="PF18912"/>
    </source>
</evidence>
<dbReference type="Pfam" id="PF18912">
    <property type="entry name" value="DZR_2"/>
    <property type="match status" value="1"/>
</dbReference>
<comment type="caution">
    <text evidence="3">The sequence shown here is derived from an EMBL/GenBank/DDBJ whole genome shotgun (WGS) entry which is preliminary data.</text>
</comment>
<organism evidence="3 4">
    <name type="scientific">Candidatus Nephthysia bennettiae</name>
    <dbReference type="NCBI Taxonomy" id="3127016"/>
    <lineage>
        <taxon>Bacteria</taxon>
        <taxon>Bacillati</taxon>
        <taxon>Candidatus Dormiibacterota</taxon>
        <taxon>Candidatus Dormibacteria</taxon>
        <taxon>Candidatus Dormibacterales</taxon>
        <taxon>Candidatus Dormibacteraceae</taxon>
        <taxon>Candidatus Nephthysia</taxon>
    </lineage>
</organism>
<comment type="similarity">
    <text evidence="1">Belongs to the ComF/GntX family.</text>
</comment>
<evidence type="ECO:0000313" key="3">
    <source>
        <dbReference type="EMBL" id="MBJ7598134.1"/>
    </source>
</evidence>
<dbReference type="InterPro" id="IPR051910">
    <property type="entry name" value="ComF/GntX_DNA_util-trans"/>
</dbReference>
<protein>
    <submittedName>
        <fullName evidence="3">ComF family protein</fullName>
    </submittedName>
</protein>
<dbReference type="InterPro" id="IPR044005">
    <property type="entry name" value="DZR_2"/>
</dbReference>
<dbReference type="Gene3D" id="3.40.50.2020">
    <property type="match status" value="1"/>
</dbReference>
<dbReference type="EMBL" id="JAEKNR010000095">
    <property type="protein sequence ID" value="MBJ7598134.1"/>
    <property type="molecule type" value="Genomic_DNA"/>
</dbReference>
<dbReference type="PANTHER" id="PTHR47505">
    <property type="entry name" value="DNA UTILIZATION PROTEIN YHGH"/>
    <property type="match status" value="1"/>
</dbReference>
<dbReference type="SUPFAM" id="SSF53271">
    <property type="entry name" value="PRTase-like"/>
    <property type="match status" value="1"/>
</dbReference>
<dbReference type="CDD" id="cd06223">
    <property type="entry name" value="PRTases_typeI"/>
    <property type="match status" value="1"/>
</dbReference>
<dbReference type="InterPro" id="IPR029057">
    <property type="entry name" value="PRTase-like"/>
</dbReference>
<accession>A0A934K1F8</accession>
<evidence type="ECO:0000313" key="4">
    <source>
        <dbReference type="Proteomes" id="UP000612893"/>
    </source>
</evidence>
<feature type="domain" description="Double zinc ribbon" evidence="2">
    <location>
        <begin position="17"/>
        <end position="59"/>
    </location>
</feature>
<reference evidence="3" key="1">
    <citation type="submission" date="2020-10" db="EMBL/GenBank/DDBJ databases">
        <title>Ca. Dormibacterota MAGs.</title>
        <authorList>
            <person name="Montgomery K."/>
        </authorList>
    </citation>
    <scope>NUCLEOTIDE SEQUENCE [LARGE SCALE GENOMIC DNA]</scope>
    <source>
        <strain evidence="3">SC8812_S17_10</strain>
    </source>
</reference>
<proteinExistence type="inferred from homology"/>
<gene>
    <name evidence="3" type="ORF">JF922_08620</name>
</gene>
<dbReference type="InterPro" id="IPR000836">
    <property type="entry name" value="PRTase_dom"/>
</dbReference>
<dbReference type="RefSeq" id="WP_338200890.1">
    <property type="nucleotide sequence ID" value="NZ_JAEKNR010000095.1"/>
</dbReference>
<sequence length="237" mass="25751">MSIIVSAASGILRRTWLDWLMPPRCGGCRHLGGWLCLRCRQRVRLLEEPLCPRCGREVEFSTDNCGCRERLRALKRARAAAAYEGPLESAIHRFKYEGWRSLAPVLAGLLADRLAVAGLPAALLLAVPLHERRLRSRGYNQSELLAGDLRHRFGLPGGPGLLVRLRDTPPQVGLDRRRRQANVAGAFAWRGPALAARPVILVDDVATTCATLEACAAGLRAAGAGAVHGFTVARVSI</sequence>
<dbReference type="AlphaFoldDB" id="A0A934K1F8"/>
<keyword evidence="4" id="KW-1185">Reference proteome</keyword>